<dbReference type="Gene3D" id="3.10.129.10">
    <property type="entry name" value="Hotdog Thioesterase"/>
    <property type="match status" value="1"/>
</dbReference>
<proteinExistence type="inferred from homology"/>
<protein>
    <submittedName>
        <fullName evidence="3">Acyl-CoA thioesterase</fullName>
    </submittedName>
</protein>
<keyword evidence="2" id="KW-0378">Hydrolase</keyword>
<dbReference type="EMBL" id="CP048711">
    <property type="protein sequence ID" value="QIB64252.1"/>
    <property type="molecule type" value="Genomic_DNA"/>
</dbReference>
<dbReference type="PANTHER" id="PTHR31793:SF27">
    <property type="entry name" value="NOVEL THIOESTERASE SUPERFAMILY DOMAIN AND SAPOSIN A-TYPE DOMAIN CONTAINING PROTEIN (0610012H03RIK)"/>
    <property type="match status" value="1"/>
</dbReference>
<evidence type="ECO:0000256" key="2">
    <source>
        <dbReference type="ARBA" id="ARBA00022801"/>
    </source>
</evidence>
<evidence type="ECO:0000313" key="4">
    <source>
        <dbReference type="Proteomes" id="UP000477680"/>
    </source>
</evidence>
<comment type="similarity">
    <text evidence="1">Belongs to the 4-hydroxybenzoyl-CoA thioesterase family.</text>
</comment>
<sequence length="146" mass="16217">MTTELPFTETVRVRYRDTDAQGHLYFANYLVLADETAGAYMETLGYSSMNPSLAPCFVFTVNVNCDYLGECTAFDRIKVAVGYTRLGRSSAEMTFELRREADAAILARGSLTQVFVDKVTRKSIRIPAAYREAIIQHQPELAAAGS</sequence>
<dbReference type="SUPFAM" id="SSF54637">
    <property type="entry name" value="Thioesterase/thiol ester dehydrase-isomerase"/>
    <property type="match status" value="1"/>
</dbReference>
<dbReference type="InterPro" id="IPR050563">
    <property type="entry name" value="4-hydroxybenzoyl-CoA_TE"/>
</dbReference>
<reference evidence="3 4" key="1">
    <citation type="submission" date="2020-02" db="EMBL/GenBank/DDBJ databases">
        <title>Genome sequencing for Kineobactrum sp. M2.</title>
        <authorList>
            <person name="Park S.-J."/>
        </authorList>
    </citation>
    <scope>NUCLEOTIDE SEQUENCE [LARGE SCALE GENOMIC DNA]</scope>
    <source>
        <strain evidence="3 4">M2</strain>
    </source>
</reference>
<accession>A0A6C0TWQ4</accession>
<name>A0A6C0TWQ4_9GAMM</name>
<gene>
    <name evidence="3" type="ORF">G3T16_01350</name>
</gene>
<dbReference type="KEGG" id="kim:G3T16_01350"/>
<dbReference type="CDD" id="cd00586">
    <property type="entry name" value="4HBT"/>
    <property type="match status" value="1"/>
</dbReference>
<organism evidence="3 4">
    <name type="scientific">Kineobactrum salinum</name>
    <dbReference type="NCBI Taxonomy" id="2708301"/>
    <lineage>
        <taxon>Bacteria</taxon>
        <taxon>Pseudomonadati</taxon>
        <taxon>Pseudomonadota</taxon>
        <taxon>Gammaproteobacteria</taxon>
        <taxon>Cellvibrionales</taxon>
        <taxon>Halieaceae</taxon>
        <taxon>Kineobactrum</taxon>
    </lineage>
</organism>
<evidence type="ECO:0000256" key="1">
    <source>
        <dbReference type="ARBA" id="ARBA00005953"/>
    </source>
</evidence>
<dbReference type="Proteomes" id="UP000477680">
    <property type="component" value="Chromosome"/>
</dbReference>
<dbReference type="PANTHER" id="PTHR31793">
    <property type="entry name" value="4-HYDROXYBENZOYL-COA THIOESTERASE FAMILY MEMBER"/>
    <property type="match status" value="1"/>
</dbReference>
<dbReference type="Pfam" id="PF13279">
    <property type="entry name" value="4HBT_2"/>
    <property type="match status" value="1"/>
</dbReference>
<dbReference type="GO" id="GO:0047617">
    <property type="term" value="F:fatty acyl-CoA hydrolase activity"/>
    <property type="evidence" value="ECO:0007669"/>
    <property type="project" value="TreeGrafter"/>
</dbReference>
<dbReference type="RefSeq" id="WP_163493502.1">
    <property type="nucleotide sequence ID" value="NZ_CP048711.1"/>
</dbReference>
<keyword evidence="4" id="KW-1185">Reference proteome</keyword>
<evidence type="ECO:0000313" key="3">
    <source>
        <dbReference type="EMBL" id="QIB64252.1"/>
    </source>
</evidence>
<dbReference type="AlphaFoldDB" id="A0A6C0TWQ4"/>
<dbReference type="InterPro" id="IPR029069">
    <property type="entry name" value="HotDog_dom_sf"/>
</dbReference>